<evidence type="ECO:0000259" key="6">
    <source>
        <dbReference type="Pfam" id="PF01284"/>
    </source>
</evidence>
<evidence type="ECO:0000256" key="4">
    <source>
        <dbReference type="ARBA" id="ARBA00023136"/>
    </source>
</evidence>
<evidence type="ECO:0000256" key="2">
    <source>
        <dbReference type="ARBA" id="ARBA00022692"/>
    </source>
</evidence>
<evidence type="ECO:0000256" key="1">
    <source>
        <dbReference type="ARBA" id="ARBA00004141"/>
    </source>
</evidence>
<dbReference type="EMBL" id="JAPDRL010000021">
    <property type="protein sequence ID" value="KAJ9666196.1"/>
    <property type="molecule type" value="Genomic_DNA"/>
</dbReference>
<keyword evidence="4 5" id="KW-0472">Membrane</keyword>
<keyword evidence="8" id="KW-1185">Reference proteome</keyword>
<gene>
    <name evidence="7" type="ORF">H2201_003630</name>
</gene>
<feature type="transmembrane region" description="Helical" evidence="5">
    <location>
        <begin position="85"/>
        <end position="106"/>
    </location>
</feature>
<evidence type="ECO:0000256" key="5">
    <source>
        <dbReference type="SAM" id="Phobius"/>
    </source>
</evidence>
<dbReference type="PANTHER" id="PTHR42083:SF1">
    <property type="entry name" value="MARVEL DOMAIN-CONTAINING PROTEIN"/>
    <property type="match status" value="1"/>
</dbReference>
<dbReference type="Proteomes" id="UP001172684">
    <property type="component" value="Unassembled WGS sequence"/>
</dbReference>
<comment type="subcellular location">
    <subcellularLocation>
        <location evidence="1">Membrane</location>
        <topology evidence="1">Multi-pass membrane protein</topology>
    </subcellularLocation>
</comment>
<feature type="domain" description="MARVEL" evidence="6">
    <location>
        <begin position="24"/>
        <end position="142"/>
    </location>
</feature>
<dbReference type="Pfam" id="PF01284">
    <property type="entry name" value="MARVEL"/>
    <property type="match status" value="1"/>
</dbReference>
<protein>
    <recommendedName>
        <fullName evidence="6">MARVEL domain-containing protein</fullName>
    </recommendedName>
</protein>
<evidence type="ECO:0000256" key="3">
    <source>
        <dbReference type="ARBA" id="ARBA00022989"/>
    </source>
</evidence>
<keyword evidence="3 5" id="KW-1133">Transmembrane helix</keyword>
<feature type="transmembrane region" description="Helical" evidence="5">
    <location>
        <begin position="21"/>
        <end position="40"/>
    </location>
</feature>
<organism evidence="7 8">
    <name type="scientific">Coniosporium apollinis</name>
    <dbReference type="NCBI Taxonomy" id="61459"/>
    <lineage>
        <taxon>Eukaryota</taxon>
        <taxon>Fungi</taxon>
        <taxon>Dikarya</taxon>
        <taxon>Ascomycota</taxon>
        <taxon>Pezizomycotina</taxon>
        <taxon>Dothideomycetes</taxon>
        <taxon>Dothideomycetes incertae sedis</taxon>
        <taxon>Coniosporium</taxon>
    </lineage>
</organism>
<comment type="caution">
    <text evidence="7">The sequence shown here is derived from an EMBL/GenBank/DDBJ whole genome shotgun (WGS) entry which is preliminary data.</text>
</comment>
<sequence length="163" mass="18372">MPISLGSLKRSAADTGSKLGLWARIAIRALQFIFAITVAGLYGTDLANAQKANKYADSKWVYVEVVAALSAVTVLIYLIPFIKTWIFFVWDVILFILWTAVFGVFGQLYINEKPEGNGGIQRMKNAVWIDLINMLLWFVTACYGAFLFFFHRKRTLHTGRAVV</sequence>
<dbReference type="PANTHER" id="PTHR42083">
    <property type="entry name" value="MARVEL DOMAIN-CONTAINING PROTEIN"/>
    <property type="match status" value="1"/>
</dbReference>
<keyword evidence="2 5" id="KW-0812">Transmembrane</keyword>
<name>A0ABQ9NUY6_9PEZI</name>
<feature type="transmembrane region" description="Helical" evidence="5">
    <location>
        <begin position="126"/>
        <end position="150"/>
    </location>
</feature>
<proteinExistence type="predicted"/>
<accession>A0ABQ9NUY6</accession>
<dbReference type="InterPro" id="IPR008253">
    <property type="entry name" value="Marvel"/>
</dbReference>
<evidence type="ECO:0000313" key="7">
    <source>
        <dbReference type="EMBL" id="KAJ9666196.1"/>
    </source>
</evidence>
<reference evidence="7" key="1">
    <citation type="submission" date="2022-10" db="EMBL/GenBank/DDBJ databases">
        <title>Culturing micro-colonial fungi from biological soil crusts in the Mojave desert and describing Neophaeococcomyces mojavensis, and introducing the new genera and species Taxawa tesnikishii.</title>
        <authorList>
            <person name="Kurbessoian T."/>
            <person name="Stajich J.E."/>
        </authorList>
    </citation>
    <scope>NUCLEOTIDE SEQUENCE</scope>
    <source>
        <strain evidence="7">TK_1</strain>
    </source>
</reference>
<evidence type="ECO:0000313" key="8">
    <source>
        <dbReference type="Proteomes" id="UP001172684"/>
    </source>
</evidence>
<feature type="transmembrane region" description="Helical" evidence="5">
    <location>
        <begin position="60"/>
        <end position="78"/>
    </location>
</feature>